<name>A7EKE3_SCLS1</name>
<evidence type="ECO:0000313" key="2">
    <source>
        <dbReference type="EMBL" id="EDO03309.1"/>
    </source>
</evidence>
<dbReference type="KEGG" id="ssl:SS1G_05790"/>
<organism evidence="2 3">
    <name type="scientific">Sclerotinia sclerotiorum (strain ATCC 18683 / 1980 / Ss-1)</name>
    <name type="common">White mold</name>
    <name type="synonym">Whetzelinia sclerotiorum</name>
    <dbReference type="NCBI Taxonomy" id="665079"/>
    <lineage>
        <taxon>Eukaryota</taxon>
        <taxon>Fungi</taxon>
        <taxon>Dikarya</taxon>
        <taxon>Ascomycota</taxon>
        <taxon>Pezizomycotina</taxon>
        <taxon>Leotiomycetes</taxon>
        <taxon>Helotiales</taxon>
        <taxon>Sclerotiniaceae</taxon>
        <taxon>Sclerotinia</taxon>
    </lineage>
</organism>
<dbReference type="AlphaFoldDB" id="A7EKE3"/>
<reference evidence="3" key="1">
    <citation type="journal article" date="2011" name="PLoS Genet.">
        <title>Genomic analysis of the necrotrophic fungal pathogens Sclerotinia sclerotiorum and Botrytis cinerea.</title>
        <authorList>
            <person name="Amselem J."/>
            <person name="Cuomo C.A."/>
            <person name="van Kan J.A."/>
            <person name="Viaud M."/>
            <person name="Benito E.P."/>
            <person name="Couloux A."/>
            <person name="Coutinho P.M."/>
            <person name="de Vries R.P."/>
            <person name="Dyer P.S."/>
            <person name="Fillinger S."/>
            <person name="Fournier E."/>
            <person name="Gout L."/>
            <person name="Hahn M."/>
            <person name="Kohn L."/>
            <person name="Lapalu N."/>
            <person name="Plummer K.M."/>
            <person name="Pradier J.M."/>
            <person name="Quevillon E."/>
            <person name="Sharon A."/>
            <person name="Simon A."/>
            <person name="ten Have A."/>
            <person name="Tudzynski B."/>
            <person name="Tudzynski P."/>
            <person name="Wincker P."/>
            <person name="Andrew M."/>
            <person name="Anthouard V."/>
            <person name="Beever R.E."/>
            <person name="Beffa R."/>
            <person name="Benoit I."/>
            <person name="Bouzid O."/>
            <person name="Brault B."/>
            <person name="Chen Z."/>
            <person name="Choquer M."/>
            <person name="Collemare J."/>
            <person name="Cotton P."/>
            <person name="Danchin E.G."/>
            <person name="Da Silva C."/>
            <person name="Gautier A."/>
            <person name="Giraud C."/>
            <person name="Giraud T."/>
            <person name="Gonzalez C."/>
            <person name="Grossetete S."/>
            <person name="Guldener U."/>
            <person name="Henrissat B."/>
            <person name="Howlett B.J."/>
            <person name="Kodira C."/>
            <person name="Kretschmer M."/>
            <person name="Lappartient A."/>
            <person name="Leroch M."/>
            <person name="Levis C."/>
            <person name="Mauceli E."/>
            <person name="Neuveglise C."/>
            <person name="Oeser B."/>
            <person name="Pearson M."/>
            <person name="Poulain J."/>
            <person name="Poussereau N."/>
            <person name="Quesneville H."/>
            <person name="Rascle C."/>
            <person name="Schumacher J."/>
            <person name="Segurens B."/>
            <person name="Sexton A."/>
            <person name="Silva E."/>
            <person name="Sirven C."/>
            <person name="Soanes D.M."/>
            <person name="Talbot N.J."/>
            <person name="Templeton M."/>
            <person name="Yandava C."/>
            <person name="Yarden O."/>
            <person name="Zeng Q."/>
            <person name="Rollins J.A."/>
            <person name="Lebrun M.H."/>
            <person name="Dickman M."/>
        </authorList>
    </citation>
    <scope>NUCLEOTIDE SEQUENCE [LARGE SCALE GENOMIC DNA]</scope>
    <source>
        <strain evidence="3">ATCC 18683 / 1980 / Ss-1</strain>
    </source>
</reference>
<gene>
    <name evidence="2" type="ORF">SS1G_05790</name>
</gene>
<dbReference type="GeneID" id="5489466"/>
<dbReference type="EMBL" id="CH476627">
    <property type="protein sequence ID" value="EDO03309.1"/>
    <property type="molecule type" value="Genomic_DNA"/>
</dbReference>
<evidence type="ECO:0000313" key="3">
    <source>
        <dbReference type="Proteomes" id="UP000001312"/>
    </source>
</evidence>
<dbReference type="HOGENOM" id="CLU_2543984_0_0_1"/>
<accession>A7EKE3</accession>
<dbReference type="InParanoid" id="A7EKE3"/>
<evidence type="ECO:0000256" key="1">
    <source>
        <dbReference type="SAM" id="MobiDB-lite"/>
    </source>
</evidence>
<sequence length="83" mass="8699">MGDRADKVNQNVGSGKGAGSWAQSVENLSYQTVISGARLTSGMFHSPNYLEHVILGVGAKVGVEAYEMELHGGGGKITAMYLV</sequence>
<feature type="region of interest" description="Disordered" evidence="1">
    <location>
        <begin position="1"/>
        <end position="20"/>
    </location>
</feature>
<protein>
    <submittedName>
        <fullName evidence="2">Uncharacterized protein</fullName>
    </submittedName>
</protein>
<dbReference type="RefSeq" id="XP_001592868.1">
    <property type="nucleotide sequence ID" value="XM_001592818.1"/>
</dbReference>
<proteinExistence type="predicted"/>
<keyword evidence="3" id="KW-1185">Reference proteome</keyword>
<dbReference type="Proteomes" id="UP000001312">
    <property type="component" value="Unassembled WGS sequence"/>
</dbReference>